<reference evidence="3 4" key="1">
    <citation type="submission" date="2011-12" db="EMBL/GenBank/DDBJ databases">
        <title>Complete sequence of Mycobacterium rhodesiae NBB3.</title>
        <authorList>
            <consortium name="US DOE Joint Genome Institute"/>
            <person name="Lucas S."/>
            <person name="Han J."/>
            <person name="Lapidus A."/>
            <person name="Cheng J.-F."/>
            <person name="Goodwin L."/>
            <person name="Pitluck S."/>
            <person name="Peters L."/>
            <person name="Mikhailova N."/>
            <person name="Gu W."/>
            <person name="Detter J.C."/>
            <person name="Han C."/>
            <person name="Tapia R."/>
            <person name="Land M."/>
            <person name="Hauser L."/>
            <person name="Kyrpides N."/>
            <person name="Ivanova N."/>
            <person name="Pagani I."/>
            <person name="Mattes T."/>
            <person name="Holmes A."/>
            <person name="Rutledge P."/>
            <person name="Paulsen I."/>
            <person name="Coleman N."/>
            <person name="Woyke T."/>
        </authorList>
    </citation>
    <scope>NUCLEOTIDE SEQUENCE [LARGE SCALE GENOMIC DNA]</scope>
    <source>
        <strain evidence="3 4">NBB3</strain>
    </source>
</reference>
<evidence type="ECO:0000256" key="2">
    <source>
        <dbReference type="SAM" id="Phobius"/>
    </source>
</evidence>
<dbReference type="EMBL" id="CP003169">
    <property type="protein sequence ID" value="AEV75946.1"/>
    <property type="molecule type" value="Genomic_DNA"/>
</dbReference>
<dbReference type="PATRIC" id="fig|710685.3.peg.5497"/>
<dbReference type="KEGG" id="mrh:MycrhN_5473"/>
<keyword evidence="2" id="KW-1133">Transmembrane helix</keyword>
<name>G8RIN9_MYCRN</name>
<organism evidence="3 4">
    <name type="scientific">Mycolicibacterium rhodesiae (strain NBB3)</name>
    <name type="common">Mycobacterium rhodesiae</name>
    <dbReference type="NCBI Taxonomy" id="710685"/>
    <lineage>
        <taxon>Bacteria</taxon>
        <taxon>Bacillati</taxon>
        <taxon>Actinomycetota</taxon>
        <taxon>Actinomycetes</taxon>
        <taxon>Mycobacteriales</taxon>
        <taxon>Mycobacteriaceae</taxon>
        <taxon>Mycolicibacterium</taxon>
    </lineage>
</organism>
<dbReference type="HOGENOM" id="CLU_060086_0_0_11"/>
<dbReference type="OrthoDB" id="3208582at2"/>
<keyword evidence="2" id="KW-0812">Transmembrane</keyword>
<keyword evidence="4" id="KW-1185">Reference proteome</keyword>
<dbReference type="STRING" id="710685.MycrhN_5473"/>
<dbReference type="eggNOG" id="ENOG5032Z7A">
    <property type="taxonomic scope" value="Bacteria"/>
</dbReference>
<proteinExistence type="predicted"/>
<protein>
    <recommendedName>
        <fullName evidence="5">Secreted protein</fullName>
    </recommendedName>
</protein>
<feature type="transmembrane region" description="Helical" evidence="2">
    <location>
        <begin position="7"/>
        <end position="27"/>
    </location>
</feature>
<evidence type="ECO:0008006" key="5">
    <source>
        <dbReference type="Google" id="ProtNLM"/>
    </source>
</evidence>
<feature type="region of interest" description="Disordered" evidence="1">
    <location>
        <begin position="173"/>
        <end position="197"/>
    </location>
</feature>
<gene>
    <name evidence="3" type="ordered locus">MycrhN_5473</name>
</gene>
<sequence>MQRSRGAMSGLVLILLGAWGAIIPFIGPLFDFAFSPDRAWAWSEARGWLQVLPGVVAVVGGLLLLASSNRATAMLGGWLGVLAGAWFVVGRACAELLGIGDVGAPVAATETKALALELSYFSGLGALIVFVSAAALGRVSVRSVRDVEYVDAAVAPAQPQPVFSDSDAVTEIQPTAGDTGRHRGWRDALSRRRTAAH</sequence>
<accession>G8RIN9</accession>
<feature type="compositionally biased region" description="Basic and acidic residues" evidence="1">
    <location>
        <begin position="179"/>
        <end position="190"/>
    </location>
</feature>
<dbReference type="Proteomes" id="UP000005442">
    <property type="component" value="Chromosome"/>
</dbReference>
<keyword evidence="2" id="KW-0472">Membrane</keyword>
<dbReference type="AlphaFoldDB" id="G8RIN9"/>
<evidence type="ECO:0000256" key="1">
    <source>
        <dbReference type="SAM" id="MobiDB-lite"/>
    </source>
</evidence>
<feature type="transmembrane region" description="Helical" evidence="2">
    <location>
        <begin position="118"/>
        <end position="136"/>
    </location>
</feature>
<evidence type="ECO:0000313" key="3">
    <source>
        <dbReference type="EMBL" id="AEV75946.1"/>
    </source>
</evidence>
<feature type="transmembrane region" description="Helical" evidence="2">
    <location>
        <begin position="78"/>
        <end position="98"/>
    </location>
</feature>
<evidence type="ECO:0000313" key="4">
    <source>
        <dbReference type="Proteomes" id="UP000005442"/>
    </source>
</evidence>
<feature type="transmembrane region" description="Helical" evidence="2">
    <location>
        <begin position="47"/>
        <end position="66"/>
    </location>
</feature>